<dbReference type="InterPro" id="IPR007895">
    <property type="entry name" value="MASE1"/>
</dbReference>
<dbReference type="PANTHER" id="PTHR42878:SF7">
    <property type="entry name" value="SENSOR HISTIDINE KINASE GLRK"/>
    <property type="match status" value="1"/>
</dbReference>
<dbReference type="InterPro" id="IPR005467">
    <property type="entry name" value="His_kinase_dom"/>
</dbReference>
<dbReference type="PRINTS" id="PR00344">
    <property type="entry name" value="BCTRLSENSOR"/>
</dbReference>
<protein>
    <recommendedName>
        <fullName evidence="14">Sensor-like histidine kinase SenX3</fullName>
        <ecNumber evidence="3">2.7.13.3</ecNumber>
    </recommendedName>
</protein>
<evidence type="ECO:0000256" key="7">
    <source>
        <dbReference type="ARBA" id="ARBA00022692"/>
    </source>
</evidence>
<dbReference type="Gene3D" id="3.30.565.10">
    <property type="entry name" value="Histidine kinase-like ATPase, C-terminal domain"/>
    <property type="match status" value="1"/>
</dbReference>
<keyword evidence="11 15" id="KW-1133">Transmembrane helix</keyword>
<dbReference type="Pfam" id="PF02518">
    <property type="entry name" value="HATPase_c"/>
    <property type="match status" value="1"/>
</dbReference>
<dbReference type="InterPro" id="IPR003661">
    <property type="entry name" value="HisK_dim/P_dom"/>
</dbReference>
<dbReference type="CDD" id="cd00075">
    <property type="entry name" value="HATPase"/>
    <property type="match status" value="1"/>
</dbReference>
<evidence type="ECO:0000256" key="3">
    <source>
        <dbReference type="ARBA" id="ARBA00012438"/>
    </source>
</evidence>
<dbReference type="InterPro" id="IPR000014">
    <property type="entry name" value="PAS"/>
</dbReference>
<dbReference type="InterPro" id="IPR050351">
    <property type="entry name" value="BphY/WalK/GraS-like"/>
</dbReference>
<evidence type="ECO:0000256" key="13">
    <source>
        <dbReference type="ARBA" id="ARBA00023136"/>
    </source>
</evidence>
<reference evidence="18" key="1">
    <citation type="submission" date="2022-11" db="EMBL/GenBank/DDBJ databases">
        <authorList>
            <person name="Somphong A."/>
            <person name="Phongsopitanun W."/>
        </authorList>
    </citation>
    <scope>NUCLEOTIDE SEQUENCE</scope>
    <source>
        <strain evidence="18">Pm04-4</strain>
    </source>
</reference>
<dbReference type="SMART" id="SM00387">
    <property type="entry name" value="HATPase_c"/>
    <property type="match status" value="1"/>
</dbReference>
<evidence type="ECO:0000256" key="1">
    <source>
        <dbReference type="ARBA" id="ARBA00000085"/>
    </source>
</evidence>
<organism evidence="18 19">
    <name type="scientific">Paractinoplanes pyxinae</name>
    <dbReference type="NCBI Taxonomy" id="2997416"/>
    <lineage>
        <taxon>Bacteria</taxon>
        <taxon>Bacillati</taxon>
        <taxon>Actinomycetota</taxon>
        <taxon>Actinomycetes</taxon>
        <taxon>Micromonosporales</taxon>
        <taxon>Micromonosporaceae</taxon>
        <taxon>Paractinoplanes</taxon>
    </lineage>
</organism>
<keyword evidence="10 18" id="KW-0067">ATP-binding</keyword>
<feature type="domain" description="Histidine kinase" evidence="16">
    <location>
        <begin position="482"/>
        <end position="703"/>
    </location>
</feature>
<dbReference type="PROSITE" id="PS50112">
    <property type="entry name" value="PAS"/>
    <property type="match status" value="1"/>
</dbReference>
<keyword evidence="4" id="KW-1003">Cell membrane</keyword>
<evidence type="ECO:0000256" key="12">
    <source>
        <dbReference type="ARBA" id="ARBA00023012"/>
    </source>
</evidence>
<keyword evidence="6" id="KW-0808">Transferase</keyword>
<dbReference type="Pfam" id="PF00512">
    <property type="entry name" value="HisKA"/>
    <property type="match status" value="1"/>
</dbReference>
<evidence type="ECO:0000256" key="10">
    <source>
        <dbReference type="ARBA" id="ARBA00022840"/>
    </source>
</evidence>
<feature type="transmembrane region" description="Helical" evidence="15">
    <location>
        <begin position="273"/>
        <end position="294"/>
    </location>
</feature>
<dbReference type="EC" id="2.7.13.3" evidence="3"/>
<sequence length="720" mass="77396">MTSTQADIRAPKAMTVRRSLMRTMVFALVYVLATFVGRLTVMDGTNLSMVWPAAGVLVLWFCAQRQARARWADVAALVVITLLVNKATGASGRLAVVFVAANLGQIALFMWLFRCWQPSLWGAGGRRGLTRLRDLWVLLGAATISTGLGASIGTGGMWLITGHVSWSSYAVWLARNTASVLLIGAVGLRIGYVWHTRTRGTGWTTWARWARTMWQGTAWWRVAEYTALISCSALAYWLTFAVAHGLPVAFLLIVVTVWAAMRTPTTFVVVHDLIVGTIAVLFTLHGTGSFAAIGDNAVRALVAQLFVAVVAVTGLALALGRDERQTLLEQLAADKAELAVQKDHAQRHGKLMNAIIDSMADGLAVIDADGRVLLRNAACERLLGGRTSPGDRITDTAYYGLLRPDGSILPDNETAYARIIAGEHHAHQDVLVSNPGLSETRIVSVTGTRLEDDNGAVRAVVLVHDVTAERRHRDELAAFAGVVAHDLQNPLTAVQGWNEAAAEALLQVPRHPHLAEAESSLLRAQRAGTRMRVLIDDLLDYATARDAAVRLISVDLEQVVTDIAAARADAAVAAGAPIPRFDIAALPAVQADPPLLRQLLDNLIGNAIKYTAAGTIPAIEITANEQDGRIAVTITDNGIGIPDGHHDAIFGNFHRAHPHQPYAGTGLGLTICQRIVHRHGGTIMATDNPTGGTHFTFTLPAAHRIDTPTISTQPVTSVRR</sequence>
<dbReference type="CDD" id="cd00082">
    <property type="entry name" value="HisKA"/>
    <property type="match status" value="1"/>
</dbReference>
<dbReference type="InterPro" id="IPR035965">
    <property type="entry name" value="PAS-like_dom_sf"/>
</dbReference>
<evidence type="ECO:0000256" key="14">
    <source>
        <dbReference type="ARBA" id="ARBA00039401"/>
    </source>
</evidence>
<dbReference type="SUPFAM" id="SSF47384">
    <property type="entry name" value="Homodimeric domain of signal transducing histidine kinase"/>
    <property type="match status" value="1"/>
</dbReference>
<evidence type="ECO:0000256" key="9">
    <source>
        <dbReference type="ARBA" id="ARBA00022777"/>
    </source>
</evidence>
<accession>A0ABT4BGS7</accession>
<evidence type="ECO:0000256" key="5">
    <source>
        <dbReference type="ARBA" id="ARBA00022553"/>
    </source>
</evidence>
<dbReference type="SUPFAM" id="SSF55874">
    <property type="entry name" value="ATPase domain of HSP90 chaperone/DNA topoisomerase II/histidine kinase"/>
    <property type="match status" value="1"/>
</dbReference>
<dbReference type="RefSeq" id="WP_267570300.1">
    <property type="nucleotide sequence ID" value="NZ_JAPNTZ010000030.1"/>
</dbReference>
<keyword evidence="19" id="KW-1185">Reference proteome</keyword>
<dbReference type="SMART" id="SM00091">
    <property type="entry name" value="PAS"/>
    <property type="match status" value="1"/>
</dbReference>
<evidence type="ECO:0000313" key="18">
    <source>
        <dbReference type="EMBL" id="MCY1145682.1"/>
    </source>
</evidence>
<keyword evidence="13 15" id="KW-0472">Membrane</keyword>
<dbReference type="EMBL" id="JAPNTZ010000030">
    <property type="protein sequence ID" value="MCY1145682.1"/>
    <property type="molecule type" value="Genomic_DNA"/>
</dbReference>
<comment type="subcellular location">
    <subcellularLocation>
        <location evidence="2">Cell membrane</location>
        <topology evidence="2">Multi-pass membrane protein</topology>
    </subcellularLocation>
</comment>
<keyword evidence="5" id="KW-0597">Phosphoprotein</keyword>
<dbReference type="GO" id="GO:0005524">
    <property type="term" value="F:ATP binding"/>
    <property type="evidence" value="ECO:0007669"/>
    <property type="project" value="UniProtKB-KW"/>
</dbReference>
<feature type="transmembrane region" description="Helical" evidence="15">
    <location>
        <begin position="300"/>
        <end position="320"/>
    </location>
</feature>
<name>A0ABT4BGS7_9ACTN</name>
<feature type="transmembrane region" description="Helical" evidence="15">
    <location>
        <begin position="94"/>
        <end position="114"/>
    </location>
</feature>
<evidence type="ECO:0000256" key="8">
    <source>
        <dbReference type="ARBA" id="ARBA00022741"/>
    </source>
</evidence>
<feature type="transmembrane region" description="Helical" evidence="15">
    <location>
        <begin position="172"/>
        <end position="192"/>
    </location>
</feature>
<dbReference type="Pfam" id="PF08448">
    <property type="entry name" value="PAS_4"/>
    <property type="match status" value="1"/>
</dbReference>
<evidence type="ECO:0000256" key="4">
    <source>
        <dbReference type="ARBA" id="ARBA00022475"/>
    </source>
</evidence>
<evidence type="ECO:0000256" key="11">
    <source>
        <dbReference type="ARBA" id="ARBA00022989"/>
    </source>
</evidence>
<evidence type="ECO:0000256" key="15">
    <source>
        <dbReference type="SAM" id="Phobius"/>
    </source>
</evidence>
<dbReference type="Proteomes" id="UP001151002">
    <property type="component" value="Unassembled WGS sequence"/>
</dbReference>
<dbReference type="PANTHER" id="PTHR42878">
    <property type="entry name" value="TWO-COMPONENT HISTIDINE KINASE"/>
    <property type="match status" value="1"/>
</dbReference>
<dbReference type="InterPro" id="IPR004358">
    <property type="entry name" value="Sig_transdc_His_kin-like_C"/>
</dbReference>
<dbReference type="InterPro" id="IPR036097">
    <property type="entry name" value="HisK_dim/P_sf"/>
</dbReference>
<comment type="catalytic activity">
    <reaction evidence="1">
        <text>ATP + protein L-histidine = ADP + protein N-phospho-L-histidine.</text>
        <dbReference type="EC" id="2.7.13.3"/>
    </reaction>
</comment>
<feature type="transmembrane region" description="Helical" evidence="15">
    <location>
        <begin position="47"/>
        <end position="63"/>
    </location>
</feature>
<feature type="domain" description="PAS" evidence="17">
    <location>
        <begin position="348"/>
        <end position="384"/>
    </location>
</feature>
<evidence type="ECO:0000313" key="19">
    <source>
        <dbReference type="Proteomes" id="UP001151002"/>
    </source>
</evidence>
<dbReference type="Gene3D" id="3.30.450.20">
    <property type="entry name" value="PAS domain"/>
    <property type="match status" value="1"/>
</dbReference>
<dbReference type="InterPro" id="IPR003594">
    <property type="entry name" value="HATPase_dom"/>
</dbReference>
<dbReference type="Pfam" id="PF05231">
    <property type="entry name" value="MASE1"/>
    <property type="match status" value="1"/>
</dbReference>
<keyword evidence="12" id="KW-0902">Two-component regulatory system</keyword>
<dbReference type="SMART" id="SM00388">
    <property type="entry name" value="HisKA"/>
    <property type="match status" value="1"/>
</dbReference>
<dbReference type="InterPro" id="IPR013656">
    <property type="entry name" value="PAS_4"/>
</dbReference>
<feature type="transmembrane region" description="Helical" evidence="15">
    <location>
        <begin position="244"/>
        <end position="261"/>
    </location>
</feature>
<evidence type="ECO:0000256" key="6">
    <source>
        <dbReference type="ARBA" id="ARBA00022679"/>
    </source>
</evidence>
<comment type="caution">
    <text evidence="18">The sequence shown here is derived from an EMBL/GenBank/DDBJ whole genome shotgun (WGS) entry which is preliminary data.</text>
</comment>
<keyword evidence="9" id="KW-0418">Kinase</keyword>
<keyword evidence="8" id="KW-0547">Nucleotide-binding</keyword>
<feature type="transmembrane region" description="Helical" evidence="15">
    <location>
        <begin position="70"/>
        <end position="88"/>
    </location>
</feature>
<evidence type="ECO:0000256" key="2">
    <source>
        <dbReference type="ARBA" id="ARBA00004651"/>
    </source>
</evidence>
<feature type="transmembrane region" description="Helical" evidence="15">
    <location>
        <begin position="135"/>
        <end position="160"/>
    </location>
</feature>
<dbReference type="InterPro" id="IPR036890">
    <property type="entry name" value="HATPase_C_sf"/>
</dbReference>
<evidence type="ECO:0000259" key="16">
    <source>
        <dbReference type="PROSITE" id="PS50109"/>
    </source>
</evidence>
<dbReference type="PROSITE" id="PS50109">
    <property type="entry name" value="HIS_KIN"/>
    <property type="match status" value="1"/>
</dbReference>
<dbReference type="SUPFAM" id="SSF55785">
    <property type="entry name" value="PYP-like sensor domain (PAS domain)"/>
    <property type="match status" value="1"/>
</dbReference>
<evidence type="ECO:0000259" key="17">
    <source>
        <dbReference type="PROSITE" id="PS50112"/>
    </source>
</evidence>
<feature type="transmembrane region" description="Helical" evidence="15">
    <location>
        <begin position="20"/>
        <end position="41"/>
    </location>
</feature>
<keyword evidence="7 15" id="KW-0812">Transmembrane</keyword>
<gene>
    <name evidence="18" type="ORF">OWR29_47425</name>
</gene>
<proteinExistence type="predicted"/>
<dbReference type="Gene3D" id="1.10.287.130">
    <property type="match status" value="1"/>
</dbReference>